<evidence type="ECO:0000313" key="5">
    <source>
        <dbReference type="Proteomes" id="UP000256964"/>
    </source>
</evidence>
<protein>
    <submittedName>
        <fullName evidence="4">Acetyl-CoA synthetase-like protein</fullName>
    </submittedName>
</protein>
<keyword evidence="2" id="KW-0597">Phosphoprotein</keyword>
<dbReference type="EMBL" id="KZ857434">
    <property type="protein sequence ID" value="RDX45740.1"/>
    <property type="molecule type" value="Genomic_DNA"/>
</dbReference>
<dbReference type="InterPro" id="IPR051414">
    <property type="entry name" value="Adenylate-forming_Reductase"/>
</dbReference>
<dbReference type="PANTHER" id="PTHR43439:SF2">
    <property type="entry name" value="ENZYME, PUTATIVE (JCVI)-RELATED"/>
    <property type="match status" value="1"/>
</dbReference>
<organism evidence="4 5">
    <name type="scientific">Lentinus brumalis</name>
    <dbReference type="NCBI Taxonomy" id="2498619"/>
    <lineage>
        <taxon>Eukaryota</taxon>
        <taxon>Fungi</taxon>
        <taxon>Dikarya</taxon>
        <taxon>Basidiomycota</taxon>
        <taxon>Agaricomycotina</taxon>
        <taxon>Agaricomycetes</taxon>
        <taxon>Polyporales</taxon>
        <taxon>Polyporaceae</taxon>
        <taxon>Lentinus</taxon>
    </lineage>
</organism>
<keyword evidence="1" id="KW-0596">Phosphopantetheine</keyword>
<evidence type="ECO:0000256" key="2">
    <source>
        <dbReference type="ARBA" id="ARBA00022553"/>
    </source>
</evidence>
<dbReference type="Gene3D" id="1.10.1200.10">
    <property type="entry name" value="ACP-like"/>
    <property type="match status" value="1"/>
</dbReference>
<dbReference type="SUPFAM" id="SSF51735">
    <property type="entry name" value="NAD(P)-binding Rossmann-fold domains"/>
    <property type="match status" value="1"/>
</dbReference>
<proteinExistence type="predicted"/>
<accession>A0A371CZM2</accession>
<evidence type="ECO:0000256" key="1">
    <source>
        <dbReference type="ARBA" id="ARBA00022450"/>
    </source>
</evidence>
<dbReference type="STRING" id="139420.A0A371CZM2"/>
<dbReference type="SUPFAM" id="SSF56801">
    <property type="entry name" value="Acetyl-CoA synthetase-like"/>
    <property type="match status" value="1"/>
</dbReference>
<dbReference type="GO" id="GO:0031177">
    <property type="term" value="F:phosphopantetheine binding"/>
    <property type="evidence" value="ECO:0007669"/>
    <property type="project" value="InterPro"/>
</dbReference>
<reference evidence="4 5" key="1">
    <citation type="journal article" date="2018" name="Biotechnol. Biofuels">
        <title>Integrative visual omics of the white-rot fungus Polyporus brumalis exposes the biotechnological potential of its oxidative enzymes for delignifying raw plant biomass.</title>
        <authorList>
            <person name="Miyauchi S."/>
            <person name="Rancon A."/>
            <person name="Drula E."/>
            <person name="Hage H."/>
            <person name="Chaduli D."/>
            <person name="Favel A."/>
            <person name="Grisel S."/>
            <person name="Henrissat B."/>
            <person name="Herpoel-Gimbert I."/>
            <person name="Ruiz-Duenas F.J."/>
            <person name="Chevret D."/>
            <person name="Hainaut M."/>
            <person name="Lin J."/>
            <person name="Wang M."/>
            <person name="Pangilinan J."/>
            <person name="Lipzen A."/>
            <person name="Lesage-Meessen L."/>
            <person name="Navarro D."/>
            <person name="Riley R."/>
            <person name="Grigoriev I.V."/>
            <person name="Zhou S."/>
            <person name="Raouche S."/>
            <person name="Rosso M.N."/>
        </authorList>
    </citation>
    <scope>NUCLEOTIDE SEQUENCE [LARGE SCALE GENOMIC DNA]</scope>
    <source>
        <strain evidence="4 5">BRFM 1820</strain>
    </source>
</reference>
<dbReference type="InterPro" id="IPR000873">
    <property type="entry name" value="AMP-dep_synth/lig_dom"/>
</dbReference>
<dbReference type="SMART" id="SM00823">
    <property type="entry name" value="PKS_PP"/>
    <property type="match status" value="1"/>
</dbReference>
<feature type="domain" description="Polyketide synthase-like phosphopantetheine-binding" evidence="3">
    <location>
        <begin position="587"/>
        <end position="662"/>
    </location>
</feature>
<dbReference type="PROSITE" id="PS00455">
    <property type="entry name" value="AMP_BINDING"/>
    <property type="match status" value="1"/>
</dbReference>
<dbReference type="Proteomes" id="UP000256964">
    <property type="component" value="Unassembled WGS sequence"/>
</dbReference>
<keyword evidence="5" id="KW-1185">Reference proteome</keyword>
<dbReference type="Pfam" id="PF00501">
    <property type="entry name" value="AMP-binding"/>
    <property type="match status" value="1"/>
</dbReference>
<evidence type="ECO:0000313" key="4">
    <source>
        <dbReference type="EMBL" id="RDX45740.1"/>
    </source>
</evidence>
<dbReference type="InterPro" id="IPR036291">
    <property type="entry name" value="NAD(P)-bd_dom_sf"/>
</dbReference>
<sequence length="1076" mass="119705">MPLDPARLPAHVRTDFRSPDELRARTDITVAQLYEWHAKENPDYPLFIYQDGDKLEYITHSTAYRAIDRVARYVASIAGTGSREASSNQPVVALFANTDTITYFCTALGVMRAGCTLFLVSTRNNSAALVDMFQRTGTAHVLISSDPFIRQVGEEALQTLAASGVQVVEHPAPIFEDIFPDTLNPASPFAADVVIPEKFDVKAHGIILHSSGSTGHPKPLPWTHEKLFSWGQEPLRCGVDVKGALMGCQGTPMFHGLGMFMFASSGFVGFIIAAFKPASPPKVPTPDAVWEGLIATGADFSWCVPSFIEEWARDPEKVTLMKKMRGVLFGGAALNTEVGNSLASQGVSLYTIYGATEVGLLNTFARPNPGMDWEYWTVTVSIECVFLPVDKDMYEVVVLSPKDLPLPKPNTKVGDRDAYATSDLVVPHPTKPGLWKIVGRADEQIILSNGEKTNPVPLEKIINGDPHVKCSVMFGRGKFQNGVLIEPTEDYVFDPKDTTKLEAFRNKIWPTIERVNEYAPQHSRIFKEMITVTSPSKPFQFTVKGLPRRNIILQEYHDEIEALYKQVEESAQSDFAPPVQWDEVSTLEFVRTVVESTLHRALPSDADIFRNGGDSLQATWIRNTLIRAIRETDKDAAKRLPMNLVFAHPSISSLARAVFGVLNTSSTNGHILHTPHSPADLWDFVKKYSANFPVRPRSLVVRPEGKDVVLITGTTGGFGCDTLEHLLRDESVRTVYAFNRKDARVMERQRAQFRARGLDETLLDLPKFKMVKAVLHDPDFGLEPSLFSEIQSSVTHIMHNAWKVDFNLSISSFEHDIQGTRNLVDLALGSPYATAPSIIFVSSVGIFTNCKLPVPVAEVLIDDPESPYGIGYSEAKWVTEHVLQSASQERGLHVIITRLGQVAGDRLGYWNEREWFPALVKSALFQKCLPDLEGAVTWFPAYEAANAFAEMRHSREPFLHLVHPRPTPWHSIISPIADLLGVPLVPYEQWLAALKSSVEHGSHAEIEMMKLNPALRLKPFYEAQGRSVSRDREPMGLVYLDTTKAQEASPALAHLPLLDAERARKWVAAWKKTGFL</sequence>
<dbReference type="Pfam" id="PF23562">
    <property type="entry name" value="AMP-binding_C_3"/>
    <property type="match status" value="1"/>
</dbReference>
<dbReference type="InterPro" id="IPR020845">
    <property type="entry name" value="AMP-binding_CS"/>
</dbReference>
<name>A0A371CZM2_9APHY</name>
<dbReference type="Gene3D" id="3.40.50.720">
    <property type="entry name" value="NAD(P)-binding Rossmann-like Domain"/>
    <property type="match status" value="1"/>
</dbReference>
<dbReference type="Pfam" id="PF07993">
    <property type="entry name" value="NAD_binding_4"/>
    <property type="match status" value="1"/>
</dbReference>
<dbReference type="InterPro" id="IPR013120">
    <property type="entry name" value="FAR_NAD-bd"/>
</dbReference>
<dbReference type="InterPro" id="IPR020806">
    <property type="entry name" value="PKS_PP-bd"/>
</dbReference>
<dbReference type="OrthoDB" id="429813at2759"/>
<dbReference type="InterPro" id="IPR042099">
    <property type="entry name" value="ANL_N_sf"/>
</dbReference>
<gene>
    <name evidence="4" type="ORF">OH76DRAFT_1357154</name>
</gene>
<dbReference type="Gene3D" id="3.40.50.12780">
    <property type="entry name" value="N-terminal domain of ligase-like"/>
    <property type="match status" value="1"/>
</dbReference>
<dbReference type="AlphaFoldDB" id="A0A371CZM2"/>
<dbReference type="InterPro" id="IPR036736">
    <property type="entry name" value="ACP-like_sf"/>
</dbReference>
<evidence type="ECO:0000259" key="3">
    <source>
        <dbReference type="SMART" id="SM00823"/>
    </source>
</evidence>
<dbReference type="PANTHER" id="PTHR43439">
    <property type="entry name" value="PHENYLACETATE-COENZYME A LIGASE"/>
    <property type="match status" value="1"/>
</dbReference>